<dbReference type="FunFam" id="3.40.50.720:FF:000131">
    <property type="entry name" value="Short-chain dehydrogenase/reductase 3"/>
    <property type="match status" value="1"/>
</dbReference>
<dbReference type="InterPro" id="IPR036291">
    <property type="entry name" value="NAD(P)-bd_dom_sf"/>
</dbReference>
<dbReference type="Pfam" id="PF00106">
    <property type="entry name" value="adh_short"/>
    <property type="match status" value="1"/>
</dbReference>
<protein>
    <recommendedName>
        <fullName evidence="10">Short-chain dehydrogenase/reductase 3</fullName>
    </recommendedName>
    <alternativeName>
        <fullName evidence="11">Retinal short-chain dehydrogenase/reductase 1</fullName>
    </alternativeName>
</protein>
<comment type="function">
    <text evidence="9">Catalyzes the reduction of all-trans-retinal to all-trans-retinol in the presence of NADPH.</text>
</comment>
<evidence type="ECO:0000256" key="12">
    <source>
        <dbReference type="RuleBase" id="RU000363"/>
    </source>
</evidence>
<evidence type="ECO:0000256" key="1">
    <source>
        <dbReference type="ARBA" id="ARBA00004141"/>
    </source>
</evidence>
<keyword evidence="5" id="KW-1133">Transmembrane helix</keyword>
<keyword evidence="7" id="KW-0443">Lipid metabolism</keyword>
<dbReference type="InterPro" id="IPR002347">
    <property type="entry name" value="SDR_fam"/>
</dbReference>
<evidence type="ECO:0000256" key="7">
    <source>
        <dbReference type="ARBA" id="ARBA00023098"/>
    </source>
</evidence>
<accession>A0AAN8NS61</accession>
<keyword evidence="6" id="KW-0560">Oxidoreductase</keyword>
<dbReference type="EMBL" id="JAWJWE010000040">
    <property type="protein sequence ID" value="KAK6619626.1"/>
    <property type="molecule type" value="Genomic_DNA"/>
</dbReference>
<dbReference type="GO" id="GO:0016020">
    <property type="term" value="C:membrane"/>
    <property type="evidence" value="ECO:0007669"/>
    <property type="project" value="UniProtKB-SubCell"/>
</dbReference>
<dbReference type="AlphaFoldDB" id="A0AAN8NS61"/>
<evidence type="ECO:0000256" key="5">
    <source>
        <dbReference type="ARBA" id="ARBA00022989"/>
    </source>
</evidence>
<evidence type="ECO:0000313" key="14">
    <source>
        <dbReference type="Proteomes" id="UP001372834"/>
    </source>
</evidence>
<dbReference type="GO" id="GO:0052650">
    <property type="term" value="F:all-trans-retinol dehydrogenase (NADP+) activity"/>
    <property type="evidence" value="ECO:0007669"/>
    <property type="project" value="UniProtKB-ARBA"/>
</dbReference>
<dbReference type="Proteomes" id="UP001372834">
    <property type="component" value="Unassembled WGS sequence"/>
</dbReference>
<dbReference type="Gene3D" id="3.40.50.720">
    <property type="entry name" value="NAD(P)-binding Rossmann-like Domain"/>
    <property type="match status" value="1"/>
</dbReference>
<dbReference type="GO" id="GO:0005811">
    <property type="term" value="C:lipid droplet"/>
    <property type="evidence" value="ECO:0007669"/>
    <property type="project" value="TreeGrafter"/>
</dbReference>
<evidence type="ECO:0000313" key="13">
    <source>
        <dbReference type="EMBL" id="KAK6619626.1"/>
    </source>
</evidence>
<evidence type="ECO:0000256" key="10">
    <source>
        <dbReference type="ARBA" id="ARBA00068717"/>
    </source>
</evidence>
<evidence type="ECO:0000256" key="11">
    <source>
        <dbReference type="ARBA" id="ARBA00082544"/>
    </source>
</evidence>
<keyword evidence="3" id="KW-0812">Transmembrane</keyword>
<name>A0AAN8NS61_POLSC</name>
<evidence type="ECO:0000256" key="6">
    <source>
        <dbReference type="ARBA" id="ARBA00023002"/>
    </source>
</evidence>
<dbReference type="InterPro" id="IPR020904">
    <property type="entry name" value="Sc_DH/Rdtase_CS"/>
</dbReference>
<evidence type="ECO:0000256" key="3">
    <source>
        <dbReference type="ARBA" id="ARBA00022692"/>
    </source>
</evidence>
<proteinExistence type="inferred from homology"/>
<reference evidence="13 14" key="1">
    <citation type="submission" date="2023-10" db="EMBL/GenBank/DDBJ databases">
        <title>Genomes of two closely related lineages of the louse Polyplax serrata with different host specificities.</title>
        <authorList>
            <person name="Martinu J."/>
            <person name="Tarabai H."/>
            <person name="Stefka J."/>
            <person name="Hypsa V."/>
        </authorList>
    </citation>
    <scope>NUCLEOTIDE SEQUENCE [LARGE SCALE GENOMIC DNA]</scope>
    <source>
        <strain evidence="13">HR10_N</strain>
    </source>
</reference>
<dbReference type="PRINTS" id="PR00081">
    <property type="entry name" value="GDHRDH"/>
</dbReference>
<evidence type="ECO:0000256" key="8">
    <source>
        <dbReference type="ARBA" id="ARBA00023136"/>
    </source>
</evidence>
<keyword evidence="4" id="KW-0521">NADP</keyword>
<dbReference type="PRINTS" id="PR00080">
    <property type="entry name" value="SDRFAMILY"/>
</dbReference>
<comment type="similarity">
    <text evidence="2 12">Belongs to the short-chain dehydrogenases/reductases (SDR) family.</text>
</comment>
<organism evidence="13 14">
    <name type="scientific">Polyplax serrata</name>
    <name type="common">Common mouse louse</name>
    <dbReference type="NCBI Taxonomy" id="468196"/>
    <lineage>
        <taxon>Eukaryota</taxon>
        <taxon>Metazoa</taxon>
        <taxon>Ecdysozoa</taxon>
        <taxon>Arthropoda</taxon>
        <taxon>Hexapoda</taxon>
        <taxon>Insecta</taxon>
        <taxon>Pterygota</taxon>
        <taxon>Neoptera</taxon>
        <taxon>Paraneoptera</taxon>
        <taxon>Psocodea</taxon>
        <taxon>Troctomorpha</taxon>
        <taxon>Phthiraptera</taxon>
        <taxon>Anoplura</taxon>
        <taxon>Polyplacidae</taxon>
        <taxon>Polyplax</taxon>
    </lineage>
</organism>
<evidence type="ECO:0000256" key="4">
    <source>
        <dbReference type="ARBA" id="ARBA00022857"/>
    </source>
</evidence>
<evidence type="ECO:0000256" key="9">
    <source>
        <dbReference type="ARBA" id="ARBA00059620"/>
    </source>
</evidence>
<dbReference type="SUPFAM" id="SSF51735">
    <property type="entry name" value="NAD(P)-binding Rossmann-fold domains"/>
    <property type="match status" value="1"/>
</dbReference>
<comment type="subcellular location">
    <subcellularLocation>
        <location evidence="1">Membrane</location>
        <topology evidence="1">Multi-pass membrane protein</topology>
    </subcellularLocation>
</comment>
<sequence>MENLDLRCDVRSRENVLEMAEKIQKEVGDVSILINNAGIMPCKKFLAHQPEEIKRIFDVNVFAHFWTLEAFLPGMIKNNHGHIVGISSIAGLLGSPHVAPYSASKFAVRGLMEGLSEEFRTRSTCNNIHFTTIFPYMTDTGLCKKPSIKFTNFMKMLSPSETARLIVRAQRRRYPEATAPEYLIYTNNFTRLLPRNCAKTVIDFLDAKLEEVQ</sequence>
<evidence type="ECO:0000256" key="2">
    <source>
        <dbReference type="ARBA" id="ARBA00006484"/>
    </source>
</evidence>
<keyword evidence="8" id="KW-0472">Membrane</keyword>
<dbReference type="PANTHER" id="PTHR24322">
    <property type="entry name" value="PKSB"/>
    <property type="match status" value="1"/>
</dbReference>
<gene>
    <name evidence="13" type="ORF">RUM43_012383</name>
</gene>
<dbReference type="PROSITE" id="PS00061">
    <property type="entry name" value="ADH_SHORT"/>
    <property type="match status" value="1"/>
</dbReference>
<comment type="caution">
    <text evidence="13">The sequence shown here is derived from an EMBL/GenBank/DDBJ whole genome shotgun (WGS) entry which is preliminary data.</text>
</comment>
<dbReference type="PANTHER" id="PTHR24322:SF736">
    <property type="entry name" value="RETINOL DEHYDROGENASE 10"/>
    <property type="match status" value="1"/>
</dbReference>